<accession>A0AAD7VI03</accession>
<evidence type="ECO:0000313" key="4">
    <source>
        <dbReference type="Proteomes" id="UP001163823"/>
    </source>
</evidence>
<dbReference type="PANTHER" id="PTHR33624">
    <property type="entry name" value="SIGMA FACTOR BINDING PROTEIN 1, CHLOROPLASTIC"/>
    <property type="match status" value="1"/>
</dbReference>
<dbReference type="Proteomes" id="UP001163823">
    <property type="component" value="Chromosome 3"/>
</dbReference>
<dbReference type="Pfam" id="PF05678">
    <property type="entry name" value="VQ"/>
    <property type="match status" value="1"/>
</dbReference>
<dbReference type="InterPro" id="IPR008889">
    <property type="entry name" value="VQ"/>
</dbReference>
<evidence type="ECO:0000259" key="2">
    <source>
        <dbReference type="Pfam" id="PF05678"/>
    </source>
</evidence>
<dbReference type="KEGG" id="qsa:O6P43_006370"/>
<evidence type="ECO:0000256" key="1">
    <source>
        <dbReference type="SAM" id="MobiDB-lite"/>
    </source>
</evidence>
<protein>
    <submittedName>
        <fullName evidence="3">Sigma factor binding protein 1, chloroplastic-like</fullName>
    </submittedName>
</protein>
<keyword evidence="4" id="KW-1185">Reference proteome</keyword>
<evidence type="ECO:0000313" key="3">
    <source>
        <dbReference type="EMBL" id="KAJ7976611.1"/>
    </source>
</evidence>
<sequence>MDTNPLSSTMSQRTGATKRSKISKKNKPIKVVYISNPMKVKASASEFRALVQELTGQDAESPPDPTRFPDLTGEYVGSAIDQTVVCSSDNNSIKKINGHDVYDEKPQDQEQQLGSMAERFEPLDDVFYTPQMIENFSGLMMPTTSVFYESHAQVDYVL</sequence>
<dbReference type="InterPro" id="IPR039335">
    <property type="entry name" value="SIB1/2"/>
</dbReference>
<comment type="caution">
    <text evidence="3">The sequence shown here is derived from an EMBL/GenBank/DDBJ whole genome shotgun (WGS) entry which is preliminary data.</text>
</comment>
<dbReference type="PANTHER" id="PTHR33624:SF2">
    <property type="entry name" value="SIGMA FACTOR BINDING PROTEIN 1, CHLOROPLASTIC"/>
    <property type="match status" value="1"/>
</dbReference>
<name>A0AAD7VI03_QUISA</name>
<gene>
    <name evidence="3" type="ORF">O6P43_006370</name>
</gene>
<feature type="domain" description="VQ" evidence="2">
    <location>
        <begin position="34"/>
        <end position="59"/>
    </location>
</feature>
<reference evidence="3" key="1">
    <citation type="journal article" date="2023" name="Science">
        <title>Elucidation of the pathway for biosynthesis of saponin adjuvants from the soapbark tree.</title>
        <authorList>
            <person name="Reed J."/>
            <person name="Orme A."/>
            <person name="El-Demerdash A."/>
            <person name="Owen C."/>
            <person name="Martin L.B.B."/>
            <person name="Misra R.C."/>
            <person name="Kikuchi S."/>
            <person name="Rejzek M."/>
            <person name="Martin A.C."/>
            <person name="Harkess A."/>
            <person name="Leebens-Mack J."/>
            <person name="Louveau T."/>
            <person name="Stephenson M.J."/>
            <person name="Osbourn A."/>
        </authorList>
    </citation>
    <scope>NUCLEOTIDE SEQUENCE</scope>
    <source>
        <strain evidence="3">S10</strain>
    </source>
</reference>
<dbReference type="AlphaFoldDB" id="A0AAD7VI03"/>
<organism evidence="3 4">
    <name type="scientific">Quillaja saponaria</name>
    <name type="common">Soap bark tree</name>
    <dbReference type="NCBI Taxonomy" id="32244"/>
    <lineage>
        <taxon>Eukaryota</taxon>
        <taxon>Viridiplantae</taxon>
        <taxon>Streptophyta</taxon>
        <taxon>Embryophyta</taxon>
        <taxon>Tracheophyta</taxon>
        <taxon>Spermatophyta</taxon>
        <taxon>Magnoliopsida</taxon>
        <taxon>eudicotyledons</taxon>
        <taxon>Gunneridae</taxon>
        <taxon>Pentapetalae</taxon>
        <taxon>rosids</taxon>
        <taxon>fabids</taxon>
        <taxon>Fabales</taxon>
        <taxon>Quillajaceae</taxon>
        <taxon>Quillaja</taxon>
    </lineage>
</organism>
<proteinExistence type="predicted"/>
<feature type="region of interest" description="Disordered" evidence="1">
    <location>
        <begin position="1"/>
        <end position="23"/>
    </location>
</feature>
<feature type="compositionally biased region" description="Polar residues" evidence="1">
    <location>
        <begin position="1"/>
        <end position="15"/>
    </location>
</feature>
<dbReference type="EMBL" id="JARAOO010000003">
    <property type="protein sequence ID" value="KAJ7976611.1"/>
    <property type="molecule type" value="Genomic_DNA"/>
</dbReference>